<feature type="region of interest" description="Disordered" evidence="1">
    <location>
        <begin position="271"/>
        <end position="293"/>
    </location>
</feature>
<evidence type="ECO:0000313" key="2">
    <source>
        <dbReference type="EMBL" id="SVB40981.1"/>
    </source>
</evidence>
<evidence type="ECO:0000256" key="1">
    <source>
        <dbReference type="SAM" id="MobiDB-lite"/>
    </source>
</evidence>
<organism evidence="2">
    <name type="scientific">marine metagenome</name>
    <dbReference type="NCBI Taxonomy" id="408172"/>
    <lineage>
        <taxon>unclassified sequences</taxon>
        <taxon>metagenomes</taxon>
        <taxon>ecological metagenomes</taxon>
    </lineage>
</organism>
<proteinExistence type="predicted"/>
<reference evidence="2" key="1">
    <citation type="submission" date="2018-05" db="EMBL/GenBank/DDBJ databases">
        <authorList>
            <person name="Lanie J.A."/>
            <person name="Ng W.-L."/>
            <person name="Kazmierczak K.M."/>
            <person name="Andrzejewski T.M."/>
            <person name="Davidsen T.M."/>
            <person name="Wayne K.J."/>
            <person name="Tettelin H."/>
            <person name="Glass J.I."/>
            <person name="Rusch D."/>
            <person name="Podicherti R."/>
            <person name="Tsui H.-C.T."/>
            <person name="Winkler M.E."/>
        </authorList>
    </citation>
    <scope>NUCLEOTIDE SEQUENCE</scope>
</reference>
<name>A0A382DTB4_9ZZZZ</name>
<gene>
    <name evidence="2" type="ORF">METZ01_LOCUS193835</name>
</gene>
<dbReference type="EMBL" id="UINC01040716">
    <property type="protein sequence ID" value="SVB40981.1"/>
    <property type="molecule type" value="Genomic_DNA"/>
</dbReference>
<dbReference type="AlphaFoldDB" id="A0A382DTB4"/>
<accession>A0A382DTB4</accession>
<protein>
    <submittedName>
        <fullName evidence="2">Uncharacterized protein</fullName>
    </submittedName>
</protein>
<sequence length="293" mass="33564">MLFPQGQHQNIEVNMCPKTVSRGRRVTLRTRWNRARARFFAFQRDHERRPHDSNLVKEHLAAAERWLVKGRRDEGLTEAVMIRLEDELGHLWMMDDWETRYRVLRHQLSVTPGSAEAFDSLIAAGCYADLIVAGLMEVGRPVFPGASEEVRQQARRQVQQLAEGLSVLADVNAAAAQGWSVELFPALDPGLTTILHDEVHRLSEWVNAFDLRHQPGDRPHRLTLFLAAARHAKDVTGIYRDSEFARIFDGLGVTTHGAPVSEGTIRNWRQRERDADRYDPRRPSVDHMREAWG</sequence>